<name>A0ACA9MSV4_9GLOM</name>
<protein>
    <submittedName>
        <fullName evidence="1">1326_t:CDS:1</fullName>
    </submittedName>
</protein>
<evidence type="ECO:0000313" key="1">
    <source>
        <dbReference type="EMBL" id="CAG8611930.1"/>
    </source>
</evidence>
<sequence>DSSDDDPIDTYFQDKLASARLLAKNKQTKVGGSFSSSGSLYTSILVGFGV</sequence>
<accession>A0ACA9MSV4</accession>
<comment type="caution">
    <text evidence="1">The sequence shown here is derived from an EMBL/GenBank/DDBJ whole genome shotgun (WGS) entry which is preliminary data.</text>
</comment>
<keyword evidence="2" id="KW-1185">Reference proteome</keyword>
<dbReference type="EMBL" id="CAJVPU010011129">
    <property type="protein sequence ID" value="CAG8611930.1"/>
    <property type="molecule type" value="Genomic_DNA"/>
</dbReference>
<proteinExistence type="predicted"/>
<gene>
    <name evidence="1" type="ORF">DHETER_LOCUS7670</name>
</gene>
<evidence type="ECO:0000313" key="2">
    <source>
        <dbReference type="Proteomes" id="UP000789702"/>
    </source>
</evidence>
<reference evidence="1" key="1">
    <citation type="submission" date="2021-06" db="EMBL/GenBank/DDBJ databases">
        <authorList>
            <person name="Kallberg Y."/>
            <person name="Tangrot J."/>
            <person name="Rosling A."/>
        </authorList>
    </citation>
    <scope>NUCLEOTIDE SEQUENCE</scope>
    <source>
        <strain evidence="1">IL203A</strain>
    </source>
</reference>
<organism evidence="1 2">
    <name type="scientific">Dentiscutata heterogama</name>
    <dbReference type="NCBI Taxonomy" id="1316150"/>
    <lineage>
        <taxon>Eukaryota</taxon>
        <taxon>Fungi</taxon>
        <taxon>Fungi incertae sedis</taxon>
        <taxon>Mucoromycota</taxon>
        <taxon>Glomeromycotina</taxon>
        <taxon>Glomeromycetes</taxon>
        <taxon>Diversisporales</taxon>
        <taxon>Gigasporaceae</taxon>
        <taxon>Dentiscutata</taxon>
    </lineage>
</organism>
<dbReference type="Proteomes" id="UP000789702">
    <property type="component" value="Unassembled WGS sequence"/>
</dbReference>
<feature type="non-terminal residue" evidence="1">
    <location>
        <position position="1"/>
    </location>
</feature>